<protein>
    <submittedName>
        <fullName evidence="1">Uncharacterized protein</fullName>
    </submittedName>
</protein>
<dbReference type="Proteomes" id="UP000016480">
    <property type="component" value="Unassembled WGS sequence"/>
</dbReference>
<gene>
    <name evidence="1" type="ORF">PRUB_b0546</name>
</gene>
<organism evidence="1 2">
    <name type="scientific">Pseudoalteromonas rubra</name>
    <dbReference type="NCBI Taxonomy" id="43658"/>
    <lineage>
        <taxon>Bacteria</taxon>
        <taxon>Pseudomonadati</taxon>
        <taxon>Pseudomonadota</taxon>
        <taxon>Gammaproteobacteria</taxon>
        <taxon>Alteromonadales</taxon>
        <taxon>Pseudoalteromonadaceae</taxon>
        <taxon>Pseudoalteromonas</taxon>
    </lineage>
</organism>
<accession>A0A8T0C066</accession>
<reference evidence="1 2" key="1">
    <citation type="journal article" date="2012" name="J. Bacteriol.">
        <title>Genome sequence of the cycloprodigiosin-producing bacterial strain Pseudoalteromonas rubra ATCC 29570(T).</title>
        <authorList>
            <person name="Xie B.B."/>
            <person name="Shu Y.L."/>
            <person name="Qin Q.L."/>
            <person name="Rong J.C."/>
            <person name="Zhang X.Y."/>
            <person name="Chen X.L."/>
            <person name="Zhou B.C."/>
            <person name="Zhang Y.Z."/>
        </authorList>
    </citation>
    <scope>NUCLEOTIDE SEQUENCE [LARGE SCALE GENOMIC DNA]</scope>
    <source>
        <strain evidence="1 2">DSM 6842</strain>
    </source>
</reference>
<evidence type="ECO:0000313" key="2">
    <source>
        <dbReference type="Proteomes" id="UP000016480"/>
    </source>
</evidence>
<name>A0A8T0C066_9GAMM</name>
<dbReference type="EMBL" id="AHCD03000044">
    <property type="protein sequence ID" value="KAF7781356.1"/>
    <property type="molecule type" value="Genomic_DNA"/>
</dbReference>
<proteinExistence type="predicted"/>
<comment type="caution">
    <text evidence="1">The sequence shown here is derived from an EMBL/GenBank/DDBJ whole genome shotgun (WGS) entry which is preliminary data.</text>
</comment>
<evidence type="ECO:0000313" key="1">
    <source>
        <dbReference type="EMBL" id="KAF7781356.1"/>
    </source>
</evidence>
<sequence>MIKTLILTVCQRATILSPCCYLGLFVEGTTFNSILHAKAMLFV</sequence>
<dbReference type="AlphaFoldDB" id="A0A8T0C066"/>